<keyword evidence="3 6" id="KW-0812">Transmembrane</keyword>
<feature type="transmembrane region" description="Helical" evidence="6">
    <location>
        <begin position="33"/>
        <end position="55"/>
    </location>
</feature>
<dbReference type="Proteomes" id="UP000492821">
    <property type="component" value="Unassembled WGS sequence"/>
</dbReference>
<accession>A0A7E4W1A8</accession>
<name>A0A7E4W1A8_PANRE</name>
<organism evidence="7 8">
    <name type="scientific">Panagrellus redivivus</name>
    <name type="common">Microworm</name>
    <dbReference type="NCBI Taxonomy" id="6233"/>
    <lineage>
        <taxon>Eukaryota</taxon>
        <taxon>Metazoa</taxon>
        <taxon>Ecdysozoa</taxon>
        <taxon>Nematoda</taxon>
        <taxon>Chromadorea</taxon>
        <taxon>Rhabditida</taxon>
        <taxon>Tylenchina</taxon>
        <taxon>Panagrolaimomorpha</taxon>
        <taxon>Panagrolaimoidea</taxon>
        <taxon>Panagrolaimidae</taxon>
        <taxon>Panagrellus</taxon>
    </lineage>
</organism>
<dbReference type="GO" id="GO:0016020">
    <property type="term" value="C:membrane"/>
    <property type="evidence" value="ECO:0007669"/>
    <property type="project" value="UniProtKB-SubCell"/>
</dbReference>
<comment type="subcellular location">
    <subcellularLocation>
        <location evidence="1">Membrane</location>
        <topology evidence="1">Multi-pass membrane protein</topology>
    </subcellularLocation>
</comment>
<reference evidence="7" key="1">
    <citation type="journal article" date="2013" name="Genetics">
        <title>The draft genome and transcriptome of Panagrellus redivivus are shaped by the harsh demands of a free-living lifestyle.</title>
        <authorList>
            <person name="Srinivasan J."/>
            <person name="Dillman A.R."/>
            <person name="Macchietto M.G."/>
            <person name="Heikkinen L."/>
            <person name="Lakso M."/>
            <person name="Fracchia K.M."/>
            <person name="Antoshechkin I."/>
            <person name="Mortazavi A."/>
            <person name="Wong G."/>
            <person name="Sternberg P.W."/>
        </authorList>
    </citation>
    <scope>NUCLEOTIDE SEQUENCE [LARGE SCALE GENOMIC DNA]</scope>
    <source>
        <strain evidence="7">MT8872</strain>
    </source>
</reference>
<dbReference type="WBParaSite" id="Pan_g5301.t1">
    <property type="protein sequence ID" value="Pan_g5301.t1"/>
    <property type="gene ID" value="Pan_g5301"/>
</dbReference>
<feature type="transmembrane region" description="Helical" evidence="6">
    <location>
        <begin position="129"/>
        <end position="150"/>
    </location>
</feature>
<dbReference type="GO" id="GO:0007606">
    <property type="term" value="P:sensory perception of chemical stimulus"/>
    <property type="evidence" value="ECO:0007669"/>
    <property type="project" value="UniProtKB-UniRule"/>
</dbReference>
<proteinExistence type="inferred from homology"/>
<keyword evidence="7" id="KW-1185">Reference proteome</keyword>
<evidence type="ECO:0000256" key="3">
    <source>
        <dbReference type="ARBA" id="ARBA00022692"/>
    </source>
</evidence>
<keyword evidence="4 6" id="KW-1133">Transmembrane helix</keyword>
<evidence type="ECO:0000256" key="4">
    <source>
        <dbReference type="ARBA" id="ARBA00022989"/>
    </source>
</evidence>
<evidence type="ECO:0000256" key="5">
    <source>
        <dbReference type="ARBA" id="ARBA00023136"/>
    </source>
</evidence>
<protein>
    <recommendedName>
        <fullName evidence="6">Serpentine receptor class gamma</fullName>
    </recommendedName>
</protein>
<feature type="transmembrane region" description="Helical" evidence="6">
    <location>
        <begin position="76"/>
        <end position="97"/>
    </location>
</feature>
<comment type="caution">
    <text evidence="6">Lacks conserved residue(s) required for the propagation of feature annotation.</text>
</comment>
<evidence type="ECO:0000256" key="2">
    <source>
        <dbReference type="ARBA" id="ARBA00005692"/>
    </source>
</evidence>
<dbReference type="PANTHER" id="PTHR31627">
    <property type="entry name" value="SERPENTINE RECEPTOR CLASS GAMMA-RELATED"/>
    <property type="match status" value="1"/>
</dbReference>
<sequence>MALTLDLVLRIPQAPALTSFLLGLPSSGVFPTVIYILSFYGGLIIFLTEAVISFNRASTIFLATRHDRVWSVAMKWVYLFILIAPLAINWNLCFQSVGIKLKDSTRPELGVSWREFDRQKFPWMKTGLYFFYTGFVTALWSFGWNLYTLIHLVKRNVFAKSVHANKKSKKALRLFVFSCYLFLMQFGMVAMLYVGNYTSFGGALLTYNPLIIDACHFTVPWIFVFMQRDVRHAVRNQMFRMARMKVPESTGTMVVQKISAKISPNATSTHRTISHAII</sequence>
<evidence type="ECO:0000256" key="1">
    <source>
        <dbReference type="ARBA" id="ARBA00004141"/>
    </source>
</evidence>
<feature type="transmembrane region" description="Helical" evidence="6">
    <location>
        <begin position="206"/>
        <end position="226"/>
    </location>
</feature>
<dbReference type="GO" id="GO:0004888">
    <property type="term" value="F:transmembrane signaling receptor activity"/>
    <property type="evidence" value="ECO:0007669"/>
    <property type="project" value="InterPro"/>
</dbReference>
<keyword evidence="5 6" id="KW-0472">Membrane</keyword>
<feature type="transmembrane region" description="Helical" evidence="6">
    <location>
        <begin position="171"/>
        <end position="194"/>
    </location>
</feature>
<dbReference type="PANTHER" id="PTHR31627:SF42">
    <property type="entry name" value="G_PROTEIN_RECEP_F1_2 DOMAIN-CONTAINING PROTEIN-RELATED"/>
    <property type="match status" value="1"/>
</dbReference>
<reference evidence="8" key="2">
    <citation type="submission" date="2020-10" db="UniProtKB">
        <authorList>
            <consortium name="WormBaseParasite"/>
        </authorList>
    </citation>
    <scope>IDENTIFICATION</scope>
</reference>
<dbReference type="InterPro" id="IPR000609">
    <property type="entry name" value="7TM_GPCR_serpentine_rcpt_Srg"/>
</dbReference>
<dbReference type="AlphaFoldDB" id="A0A7E4W1A8"/>
<evidence type="ECO:0000256" key="6">
    <source>
        <dbReference type="RuleBase" id="RU280813"/>
    </source>
</evidence>
<evidence type="ECO:0000313" key="7">
    <source>
        <dbReference type="Proteomes" id="UP000492821"/>
    </source>
</evidence>
<comment type="similarity">
    <text evidence="2 6">Belongs to the nematode receptor-like protein srg family.</text>
</comment>
<dbReference type="InterPro" id="IPR051119">
    <property type="entry name" value="Nematode_SR-like"/>
</dbReference>
<evidence type="ECO:0000313" key="8">
    <source>
        <dbReference type="WBParaSite" id="Pan_g5301.t1"/>
    </source>
</evidence>
<dbReference type="Pfam" id="PF02118">
    <property type="entry name" value="Srg"/>
    <property type="match status" value="1"/>
</dbReference>